<keyword evidence="5" id="KW-0442">Lipid degradation</keyword>
<keyword evidence="7" id="KW-0472">Membrane</keyword>
<evidence type="ECO:0000256" key="2">
    <source>
        <dbReference type="ARBA" id="ARBA00008664"/>
    </source>
</evidence>
<dbReference type="GO" id="GO:0016891">
    <property type="term" value="F:RNA endonuclease activity producing 5'-phosphomonoesters, hydrolytic mechanism"/>
    <property type="evidence" value="ECO:0007669"/>
    <property type="project" value="TreeGrafter"/>
</dbReference>
<dbReference type="Pfam" id="PF13091">
    <property type="entry name" value="PLDc_2"/>
    <property type="match status" value="1"/>
</dbReference>
<evidence type="ECO:0000256" key="3">
    <source>
        <dbReference type="ARBA" id="ARBA00012027"/>
    </source>
</evidence>
<evidence type="ECO:0000259" key="8">
    <source>
        <dbReference type="PROSITE" id="PS50035"/>
    </source>
</evidence>
<evidence type="ECO:0000256" key="1">
    <source>
        <dbReference type="ARBA" id="ARBA00000798"/>
    </source>
</evidence>
<dbReference type="RefSeq" id="WP_142454632.1">
    <property type="nucleotide sequence ID" value="NZ_FXTP01000008.1"/>
</dbReference>
<dbReference type="GO" id="GO:0006793">
    <property type="term" value="P:phosphorus metabolic process"/>
    <property type="evidence" value="ECO:0007669"/>
    <property type="project" value="UniProtKB-ARBA"/>
</dbReference>
<feature type="transmembrane region" description="Helical" evidence="7">
    <location>
        <begin position="126"/>
        <end position="144"/>
    </location>
</feature>
<accession>A0A521DJP9</accession>
<dbReference type="InterPro" id="IPR025202">
    <property type="entry name" value="PLD-like_dom"/>
</dbReference>
<evidence type="ECO:0000313" key="9">
    <source>
        <dbReference type="EMBL" id="SMO71150.1"/>
    </source>
</evidence>
<evidence type="ECO:0000313" key="10">
    <source>
        <dbReference type="Proteomes" id="UP000317557"/>
    </source>
</evidence>
<gene>
    <name evidence="9" type="ORF">SAMN06265219_108175</name>
</gene>
<keyword evidence="10" id="KW-1185">Reference proteome</keyword>
<dbReference type="PANTHER" id="PTHR43856">
    <property type="entry name" value="CARDIOLIPIN HYDROLASE"/>
    <property type="match status" value="1"/>
</dbReference>
<name>A0A521DJP9_9BACT</name>
<comment type="catalytic activity">
    <reaction evidence="1">
        <text>a 1,2-diacyl-sn-glycero-3-phosphocholine + H2O = a 1,2-diacyl-sn-glycero-3-phosphate + choline + H(+)</text>
        <dbReference type="Rhea" id="RHEA:14445"/>
        <dbReference type="ChEBI" id="CHEBI:15354"/>
        <dbReference type="ChEBI" id="CHEBI:15377"/>
        <dbReference type="ChEBI" id="CHEBI:15378"/>
        <dbReference type="ChEBI" id="CHEBI:57643"/>
        <dbReference type="ChEBI" id="CHEBI:58608"/>
        <dbReference type="EC" id="3.1.4.4"/>
    </reaction>
</comment>
<evidence type="ECO:0000256" key="7">
    <source>
        <dbReference type="SAM" id="Phobius"/>
    </source>
</evidence>
<protein>
    <recommendedName>
        <fullName evidence="3">phospholipase D</fullName>
        <ecNumber evidence="3">3.1.4.4</ecNumber>
    </recommendedName>
</protein>
<feature type="domain" description="PLD phosphodiesterase" evidence="8">
    <location>
        <begin position="178"/>
        <end position="205"/>
    </location>
</feature>
<evidence type="ECO:0000256" key="4">
    <source>
        <dbReference type="ARBA" id="ARBA00022801"/>
    </source>
</evidence>
<dbReference type="GO" id="GO:0004630">
    <property type="term" value="F:phospholipase D activity"/>
    <property type="evidence" value="ECO:0007669"/>
    <property type="project" value="UniProtKB-EC"/>
</dbReference>
<dbReference type="GO" id="GO:0016042">
    <property type="term" value="P:lipid catabolic process"/>
    <property type="evidence" value="ECO:0007669"/>
    <property type="project" value="UniProtKB-KW"/>
</dbReference>
<dbReference type="AlphaFoldDB" id="A0A521DJP9"/>
<dbReference type="PANTHER" id="PTHR43856:SF1">
    <property type="entry name" value="MITOCHONDRIAL CARDIOLIPIN HYDROLASE"/>
    <property type="match status" value="1"/>
</dbReference>
<dbReference type="PROSITE" id="PS50035">
    <property type="entry name" value="PLD"/>
    <property type="match status" value="1"/>
</dbReference>
<keyword evidence="6" id="KW-0443">Lipid metabolism</keyword>
<evidence type="ECO:0000256" key="6">
    <source>
        <dbReference type="ARBA" id="ARBA00023098"/>
    </source>
</evidence>
<keyword evidence="4" id="KW-0378">Hydrolase</keyword>
<dbReference type="SMART" id="SM00155">
    <property type="entry name" value="PLDc"/>
    <property type="match status" value="1"/>
</dbReference>
<dbReference type="OrthoDB" id="750814at2"/>
<feature type="transmembrane region" description="Helical" evidence="7">
    <location>
        <begin position="102"/>
        <end position="120"/>
    </location>
</feature>
<evidence type="ECO:0000256" key="5">
    <source>
        <dbReference type="ARBA" id="ARBA00022963"/>
    </source>
</evidence>
<proteinExistence type="inferred from homology"/>
<dbReference type="Gene3D" id="3.30.870.10">
    <property type="entry name" value="Endonuclease Chain A"/>
    <property type="match status" value="1"/>
</dbReference>
<dbReference type="InterPro" id="IPR001736">
    <property type="entry name" value="PLipase_D/transphosphatidylase"/>
</dbReference>
<organism evidence="9 10">
    <name type="scientific">Gracilimonas mengyeensis</name>
    <dbReference type="NCBI Taxonomy" id="1302730"/>
    <lineage>
        <taxon>Bacteria</taxon>
        <taxon>Pseudomonadati</taxon>
        <taxon>Balneolota</taxon>
        <taxon>Balneolia</taxon>
        <taxon>Balneolales</taxon>
        <taxon>Balneolaceae</taxon>
        <taxon>Gracilimonas</taxon>
    </lineage>
</organism>
<dbReference type="Proteomes" id="UP000317557">
    <property type="component" value="Unassembled WGS sequence"/>
</dbReference>
<sequence>MYQNGVSADIYIGQGAGTMVDKDLKNAEKSVKIVSPFLSPSLVKQLITLWATNKSVTLITNDRIEDYSHRKDKNIYTLIRQIRTTHHDAVEKKEQYQNTAQVLFYVLFGYLAFLIASYIVFLDERLSLALIPFLILILVHRMFVNKAKNTRIFSYRYETLFPIKICQPDHEGSNKNGDNFKIHSKIFIIDDKVAYVGSLNFTQSGFKYNHETRVKVTDAEAIRKINTEFEELYHNPNLGATDIQRLGRKLYPEPIN</sequence>
<reference evidence="9 10" key="1">
    <citation type="submission" date="2017-05" db="EMBL/GenBank/DDBJ databases">
        <authorList>
            <person name="Varghese N."/>
            <person name="Submissions S."/>
        </authorList>
    </citation>
    <scope>NUCLEOTIDE SEQUENCE [LARGE SCALE GENOMIC DNA]</scope>
    <source>
        <strain evidence="9 10">DSM 21985</strain>
    </source>
</reference>
<comment type="similarity">
    <text evidence="2">Belongs to the phospholipase D family.</text>
</comment>
<dbReference type="SUPFAM" id="SSF56024">
    <property type="entry name" value="Phospholipase D/nuclease"/>
    <property type="match status" value="1"/>
</dbReference>
<keyword evidence="7" id="KW-0812">Transmembrane</keyword>
<keyword evidence="7" id="KW-1133">Transmembrane helix</keyword>
<dbReference type="EMBL" id="FXTP01000008">
    <property type="protein sequence ID" value="SMO71150.1"/>
    <property type="molecule type" value="Genomic_DNA"/>
</dbReference>
<dbReference type="EC" id="3.1.4.4" evidence="3"/>
<dbReference type="InterPro" id="IPR051406">
    <property type="entry name" value="PLD_domain"/>
</dbReference>